<dbReference type="GO" id="GO:0009279">
    <property type="term" value="C:cell outer membrane"/>
    <property type="evidence" value="ECO:0007669"/>
    <property type="project" value="TreeGrafter"/>
</dbReference>
<dbReference type="AlphaFoldDB" id="A0A1I5YGE6"/>
<dbReference type="STRING" id="1079859.SAMN04515674_118117"/>
<feature type="domain" description="Organic solvent tolerance-like N-terminal" evidence="3">
    <location>
        <begin position="23"/>
        <end position="175"/>
    </location>
</feature>
<dbReference type="PANTHER" id="PTHR30189:SF1">
    <property type="entry name" value="LPS-ASSEMBLY PROTEIN LPTD"/>
    <property type="match status" value="1"/>
</dbReference>
<keyword evidence="1" id="KW-0472">Membrane</keyword>
<feature type="compositionally biased region" description="Basic residues" evidence="2">
    <location>
        <begin position="533"/>
        <end position="542"/>
    </location>
</feature>
<dbReference type="Proteomes" id="UP000199306">
    <property type="component" value="Unassembled WGS sequence"/>
</dbReference>
<evidence type="ECO:0000313" key="4">
    <source>
        <dbReference type="EMBL" id="SFQ43263.1"/>
    </source>
</evidence>
<evidence type="ECO:0000313" key="5">
    <source>
        <dbReference type="Proteomes" id="UP000199306"/>
    </source>
</evidence>
<dbReference type="InterPro" id="IPR050218">
    <property type="entry name" value="LptD"/>
</dbReference>
<dbReference type="Gene3D" id="2.60.450.10">
    <property type="entry name" value="Lipopolysaccharide (LPS) transport protein A like domain"/>
    <property type="match status" value="3"/>
</dbReference>
<dbReference type="RefSeq" id="WP_218159275.1">
    <property type="nucleotide sequence ID" value="NZ_FOXH01000018.1"/>
</dbReference>
<gene>
    <name evidence="4" type="ORF">SAMN04515674_118117</name>
</gene>
<organism evidence="4 5">
    <name type="scientific">Pseudarcicella hirudinis</name>
    <dbReference type="NCBI Taxonomy" id="1079859"/>
    <lineage>
        <taxon>Bacteria</taxon>
        <taxon>Pseudomonadati</taxon>
        <taxon>Bacteroidota</taxon>
        <taxon>Cytophagia</taxon>
        <taxon>Cytophagales</taxon>
        <taxon>Flectobacillaceae</taxon>
        <taxon>Pseudarcicella</taxon>
    </lineage>
</organism>
<dbReference type="EMBL" id="FOXH01000018">
    <property type="protein sequence ID" value="SFQ43263.1"/>
    <property type="molecule type" value="Genomic_DNA"/>
</dbReference>
<dbReference type="GO" id="GO:1990351">
    <property type="term" value="C:transporter complex"/>
    <property type="evidence" value="ECO:0007669"/>
    <property type="project" value="TreeGrafter"/>
</dbReference>
<evidence type="ECO:0000256" key="2">
    <source>
        <dbReference type="SAM" id="MobiDB-lite"/>
    </source>
</evidence>
<feature type="region of interest" description="Disordered" evidence="2">
    <location>
        <begin position="518"/>
        <end position="542"/>
    </location>
</feature>
<protein>
    <submittedName>
        <fullName evidence="4">OstA-like protein</fullName>
    </submittedName>
</protein>
<evidence type="ECO:0000256" key="1">
    <source>
        <dbReference type="ARBA" id="ARBA00023237"/>
    </source>
</evidence>
<evidence type="ECO:0000259" key="3">
    <source>
        <dbReference type="Pfam" id="PF13100"/>
    </source>
</evidence>
<accession>A0A1I5YGE6</accession>
<keyword evidence="1" id="KW-0998">Cell outer membrane</keyword>
<reference evidence="4 5" key="1">
    <citation type="submission" date="2016-10" db="EMBL/GenBank/DDBJ databases">
        <authorList>
            <person name="de Groot N.N."/>
        </authorList>
    </citation>
    <scope>NUCLEOTIDE SEQUENCE [LARGE SCALE GENOMIC DNA]</scope>
    <source>
        <strain evidence="5">E92,LMG 26720,CCM 7988</strain>
    </source>
</reference>
<dbReference type="InterPro" id="IPR005653">
    <property type="entry name" value="OstA-like_N"/>
</dbReference>
<dbReference type="Pfam" id="PF13100">
    <property type="entry name" value="OstA_2"/>
    <property type="match status" value="1"/>
</dbReference>
<keyword evidence="5" id="KW-1185">Reference proteome</keyword>
<sequence>MLFAGSKVCGQAAGRTINPGPNQVEIIKADSLVGLNQAFMEVRKLMGNVSLRQGTTLLYCDLAILNSTTNNLEAYGKVRILQADTVTITGDTAFYFGNDRKALINGRVKLDDKTIVLTTKKLDYDLNSRMAVYNTGGRIIDKKSTLTSMEGHYNTVTKIFLFKKDVRVADKDGTLKADSLRYSTASKEAFFISPTEIVNKKDTMYANAGMYNTVTKLSNFTGRSTAKMEDYILTADTLFYDTPTKIGISKGNVIFVSRKDKVILTGNQGRYYGQTGITRVYGNALMKNILENDTLFLTGDTLVSLDNKETKVRKMYAYKKVLIYKSDLAGKCDSLSYNVSDSTIYFYQKPILWSAGNQSEADSINILLVNNKINLMNMKGKSFVISLDTLKNFNQVKGRKIVANFTKESKLEKVTVDGNGESIYFAVDEKNKLTGMNRVECSKMNIAFKKNKVNRIAFIAKPDAKFVPPKEINEDLKQLDGFKWRLNEKPTKETIIARVTPPPIVKKVLTDSVLVKKEREPVKKQSPSVPKSKSAKKKPLKL</sequence>
<name>A0A1I5YGE6_9BACT</name>
<dbReference type="PANTHER" id="PTHR30189">
    <property type="entry name" value="LPS-ASSEMBLY PROTEIN"/>
    <property type="match status" value="1"/>
</dbReference>
<proteinExistence type="predicted"/>